<organism evidence="2 3">
    <name type="scientific">Thelonectria olida</name>
    <dbReference type="NCBI Taxonomy" id="1576542"/>
    <lineage>
        <taxon>Eukaryota</taxon>
        <taxon>Fungi</taxon>
        <taxon>Dikarya</taxon>
        <taxon>Ascomycota</taxon>
        <taxon>Pezizomycotina</taxon>
        <taxon>Sordariomycetes</taxon>
        <taxon>Hypocreomycetidae</taxon>
        <taxon>Hypocreales</taxon>
        <taxon>Nectriaceae</taxon>
        <taxon>Thelonectria</taxon>
    </lineage>
</organism>
<name>A0A9P9AKX9_9HYPO</name>
<evidence type="ECO:0000313" key="2">
    <source>
        <dbReference type="EMBL" id="KAH6879992.1"/>
    </source>
</evidence>
<keyword evidence="3" id="KW-1185">Reference proteome</keyword>
<comment type="caution">
    <text evidence="2">The sequence shown here is derived from an EMBL/GenBank/DDBJ whole genome shotgun (WGS) entry which is preliminary data.</text>
</comment>
<feature type="compositionally biased region" description="Polar residues" evidence="1">
    <location>
        <begin position="86"/>
        <end position="95"/>
    </location>
</feature>
<dbReference type="Proteomes" id="UP000777438">
    <property type="component" value="Unassembled WGS sequence"/>
</dbReference>
<sequence>MMIWPERYGQQVPRMRIPSRSNGLLRDEDFCPSPTEAELMGLGGHESDGEDERPRKRRKVSRSSASLLRHSAASIECPRRGRPSLRSASTRSTYKGKNARASGILSPVSSQATLDETEARAFLARFKEWPLKNMVLKRITKDSTATFQLQFDWNPCIKPGHASSAVWNQVDLPLTQTTGKAKRALARGVPFTFAEDGLLIKLKEEEMLMWSEIHRRYSKTYLGRSVASLQVHYCLKLKGRGPK</sequence>
<feature type="region of interest" description="Disordered" evidence="1">
    <location>
        <begin position="19"/>
        <end position="100"/>
    </location>
</feature>
<reference evidence="2 3" key="1">
    <citation type="journal article" date="2021" name="Nat. Commun.">
        <title>Genetic determinants of endophytism in the Arabidopsis root mycobiome.</title>
        <authorList>
            <person name="Mesny F."/>
            <person name="Miyauchi S."/>
            <person name="Thiergart T."/>
            <person name="Pickel B."/>
            <person name="Atanasova L."/>
            <person name="Karlsson M."/>
            <person name="Huettel B."/>
            <person name="Barry K.W."/>
            <person name="Haridas S."/>
            <person name="Chen C."/>
            <person name="Bauer D."/>
            <person name="Andreopoulos W."/>
            <person name="Pangilinan J."/>
            <person name="LaButti K."/>
            <person name="Riley R."/>
            <person name="Lipzen A."/>
            <person name="Clum A."/>
            <person name="Drula E."/>
            <person name="Henrissat B."/>
            <person name="Kohler A."/>
            <person name="Grigoriev I.V."/>
            <person name="Martin F.M."/>
            <person name="Hacquard S."/>
        </authorList>
    </citation>
    <scope>NUCLEOTIDE SEQUENCE [LARGE SCALE GENOMIC DNA]</scope>
    <source>
        <strain evidence="2 3">MPI-CAGE-CH-0241</strain>
    </source>
</reference>
<accession>A0A9P9AKX9</accession>
<protein>
    <submittedName>
        <fullName evidence="2">Uncharacterized protein</fullName>
    </submittedName>
</protein>
<gene>
    <name evidence="2" type="ORF">B0T10DRAFT_581952</name>
</gene>
<evidence type="ECO:0000256" key="1">
    <source>
        <dbReference type="SAM" id="MobiDB-lite"/>
    </source>
</evidence>
<dbReference type="OrthoDB" id="5153959at2759"/>
<dbReference type="AlphaFoldDB" id="A0A9P9AKX9"/>
<feature type="compositionally biased region" description="Low complexity" evidence="1">
    <location>
        <begin position="62"/>
        <end position="74"/>
    </location>
</feature>
<proteinExistence type="predicted"/>
<evidence type="ECO:0000313" key="3">
    <source>
        <dbReference type="Proteomes" id="UP000777438"/>
    </source>
</evidence>
<dbReference type="EMBL" id="JAGPYM010000027">
    <property type="protein sequence ID" value="KAH6879992.1"/>
    <property type="molecule type" value="Genomic_DNA"/>
</dbReference>